<reference evidence="1 2" key="1">
    <citation type="submission" date="2015-04" db="EMBL/GenBank/DDBJ databases">
        <authorList>
            <person name="Syromyatnikov M.Y."/>
            <person name="Popov V.N."/>
        </authorList>
    </citation>
    <scope>NUCLEOTIDE SEQUENCE [LARGE SCALE GENOMIC DNA]</scope>
</reference>
<evidence type="ECO:0000313" key="1">
    <source>
        <dbReference type="EMBL" id="CRL04894.1"/>
    </source>
</evidence>
<protein>
    <submittedName>
        <fullName evidence="1">CLUMA_CG017945, isoform A</fullName>
    </submittedName>
</protein>
<dbReference type="Proteomes" id="UP000183832">
    <property type="component" value="Unassembled WGS sequence"/>
</dbReference>
<evidence type="ECO:0000313" key="2">
    <source>
        <dbReference type="Proteomes" id="UP000183832"/>
    </source>
</evidence>
<proteinExistence type="predicted"/>
<dbReference type="AlphaFoldDB" id="A0A1J1J0F3"/>
<accession>A0A1J1J0F3</accession>
<organism evidence="1 2">
    <name type="scientific">Clunio marinus</name>
    <dbReference type="NCBI Taxonomy" id="568069"/>
    <lineage>
        <taxon>Eukaryota</taxon>
        <taxon>Metazoa</taxon>
        <taxon>Ecdysozoa</taxon>
        <taxon>Arthropoda</taxon>
        <taxon>Hexapoda</taxon>
        <taxon>Insecta</taxon>
        <taxon>Pterygota</taxon>
        <taxon>Neoptera</taxon>
        <taxon>Endopterygota</taxon>
        <taxon>Diptera</taxon>
        <taxon>Nematocera</taxon>
        <taxon>Chironomoidea</taxon>
        <taxon>Chironomidae</taxon>
        <taxon>Clunio</taxon>
    </lineage>
</organism>
<keyword evidence="2" id="KW-1185">Reference proteome</keyword>
<sequence length="65" mass="7797">MKNADKNERKPRQLTTCVERRKHLCELNVHIRFASQPTHSTRILNDKLERIIENQIMNSNKKIEK</sequence>
<name>A0A1J1J0F3_9DIPT</name>
<gene>
    <name evidence="1" type="ORF">CLUMA_CG017945</name>
</gene>
<dbReference type="EMBL" id="CVRI01000063">
    <property type="protein sequence ID" value="CRL04894.1"/>
    <property type="molecule type" value="Genomic_DNA"/>
</dbReference>